<organism evidence="3 4">
    <name type="scientific">Pseudomonas fluorescens</name>
    <dbReference type="NCBI Taxonomy" id="294"/>
    <lineage>
        <taxon>Bacteria</taxon>
        <taxon>Pseudomonadati</taxon>
        <taxon>Pseudomonadota</taxon>
        <taxon>Gammaproteobacteria</taxon>
        <taxon>Pseudomonadales</taxon>
        <taxon>Pseudomonadaceae</taxon>
        <taxon>Pseudomonas</taxon>
    </lineage>
</organism>
<dbReference type="InterPro" id="IPR050767">
    <property type="entry name" value="Sel1_AlgK"/>
</dbReference>
<dbReference type="SUPFAM" id="SSF81901">
    <property type="entry name" value="HCP-like"/>
    <property type="match status" value="1"/>
</dbReference>
<evidence type="ECO:0000313" key="4">
    <source>
        <dbReference type="Proteomes" id="UP000325375"/>
    </source>
</evidence>
<evidence type="ECO:0008006" key="5">
    <source>
        <dbReference type="Google" id="ProtNLM"/>
    </source>
</evidence>
<evidence type="ECO:0000313" key="3">
    <source>
        <dbReference type="EMBL" id="VVO01085.1"/>
    </source>
</evidence>
<gene>
    <name evidence="3" type="ORF">PS718_02670</name>
</gene>
<sequence length="316" mass="35957" precursor="true">MSDLLQQEMRGRIPGRLIKAMAFCAVCMCGVFNVTPAMAYPTFTCAYEKDHNPPLDAEAERWFQRARHLEKELGHWPEVVALYEKAIAKDHWKAMHNLAQLYRVGEPGTEKNPGIEVDTSKMLDLYERMVKLKVPLGYYNWAVVAENGRGVLKSDRMASSYMFQAAQLGSPLAQVQIGQYFAFALPRDKQDDDMAERYYRCAGAQDNPDAIEKTASFYDTAKENKPRSLFYYQRAASLGSSTGFSYLIGVFESEPQPIYNFGYQPDPKLHELYTGLSKQLDADPTLRFPSLIKEHPLPAHPKQGFDAEHPDRRPEL</sequence>
<evidence type="ECO:0000256" key="1">
    <source>
        <dbReference type="SAM" id="MobiDB-lite"/>
    </source>
</evidence>
<keyword evidence="2" id="KW-0732">Signal</keyword>
<dbReference type="InterPro" id="IPR011990">
    <property type="entry name" value="TPR-like_helical_dom_sf"/>
</dbReference>
<feature type="chain" id="PRO_5023034133" description="Sel1 repeat family protein" evidence="2">
    <location>
        <begin position="40"/>
        <end position="316"/>
    </location>
</feature>
<dbReference type="Proteomes" id="UP000325375">
    <property type="component" value="Unassembled WGS sequence"/>
</dbReference>
<proteinExistence type="predicted"/>
<feature type="region of interest" description="Disordered" evidence="1">
    <location>
        <begin position="295"/>
        <end position="316"/>
    </location>
</feature>
<dbReference type="SMART" id="SM00671">
    <property type="entry name" value="SEL1"/>
    <property type="match status" value="4"/>
</dbReference>
<name>A0A5E7CMN5_PSEFL</name>
<dbReference type="PANTHER" id="PTHR11102:SF159">
    <property type="entry name" value="SEL1 REPEAT FAMILY PROTEIN"/>
    <property type="match status" value="1"/>
</dbReference>
<reference evidence="3 4" key="1">
    <citation type="submission" date="2019-09" db="EMBL/GenBank/DDBJ databases">
        <authorList>
            <person name="Chandra G."/>
            <person name="Truman W A."/>
        </authorList>
    </citation>
    <scope>NUCLEOTIDE SEQUENCE [LARGE SCALE GENOMIC DNA]</scope>
    <source>
        <strain evidence="3">PS718</strain>
    </source>
</reference>
<dbReference type="Pfam" id="PF08238">
    <property type="entry name" value="Sel1"/>
    <property type="match status" value="4"/>
</dbReference>
<dbReference type="EMBL" id="CABVHX010000009">
    <property type="protein sequence ID" value="VVO01085.1"/>
    <property type="molecule type" value="Genomic_DNA"/>
</dbReference>
<dbReference type="Gene3D" id="1.25.40.10">
    <property type="entry name" value="Tetratricopeptide repeat domain"/>
    <property type="match status" value="1"/>
</dbReference>
<dbReference type="PANTHER" id="PTHR11102">
    <property type="entry name" value="SEL-1-LIKE PROTEIN"/>
    <property type="match status" value="1"/>
</dbReference>
<dbReference type="AlphaFoldDB" id="A0A5E7CMN5"/>
<dbReference type="InterPro" id="IPR006597">
    <property type="entry name" value="Sel1-like"/>
</dbReference>
<evidence type="ECO:0000256" key="2">
    <source>
        <dbReference type="SAM" id="SignalP"/>
    </source>
</evidence>
<accession>A0A5E7CMN5</accession>
<protein>
    <recommendedName>
        <fullName evidence="5">Sel1 repeat family protein</fullName>
    </recommendedName>
</protein>
<feature type="signal peptide" evidence="2">
    <location>
        <begin position="1"/>
        <end position="39"/>
    </location>
</feature>